<dbReference type="RefSeq" id="XP_064673719.1">
    <property type="nucleotide sequence ID" value="XM_064819005.1"/>
</dbReference>
<organism evidence="3 4">
    <name type="scientific">Canariomyces notabilis</name>
    <dbReference type="NCBI Taxonomy" id="2074819"/>
    <lineage>
        <taxon>Eukaryota</taxon>
        <taxon>Fungi</taxon>
        <taxon>Dikarya</taxon>
        <taxon>Ascomycota</taxon>
        <taxon>Pezizomycotina</taxon>
        <taxon>Sordariomycetes</taxon>
        <taxon>Sordariomycetidae</taxon>
        <taxon>Sordariales</taxon>
        <taxon>Chaetomiaceae</taxon>
        <taxon>Canariomyces</taxon>
    </lineage>
</organism>
<feature type="compositionally biased region" description="Polar residues" evidence="1">
    <location>
        <begin position="418"/>
        <end position="427"/>
    </location>
</feature>
<keyword evidence="2" id="KW-0812">Transmembrane</keyword>
<feature type="transmembrane region" description="Helical" evidence="2">
    <location>
        <begin position="81"/>
        <end position="103"/>
    </location>
</feature>
<protein>
    <recommendedName>
        <fullName evidence="5">MARVEL domain-containing protein</fullName>
    </recommendedName>
</protein>
<gene>
    <name evidence="3" type="ORF">N656DRAFT_841650</name>
</gene>
<keyword evidence="2" id="KW-0472">Membrane</keyword>
<feature type="transmembrane region" description="Helical" evidence="2">
    <location>
        <begin position="56"/>
        <end position="74"/>
    </location>
</feature>
<evidence type="ECO:0008006" key="5">
    <source>
        <dbReference type="Google" id="ProtNLM"/>
    </source>
</evidence>
<feature type="transmembrane region" description="Helical" evidence="2">
    <location>
        <begin position="21"/>
        <end position="44"/>
    </location>
</feature>
<sequence length="451" mass="48544">MPPLRDTTSSRQNKGFINHAFLGIRIAQVLILATITGLTAYFIAVADQSQGPPTTLIMAVIFTSSGLIWTLFSCSGSTRRYLPYAAISALDLIFLAVMSVFVIALGPPLVSANCAAIGTSGKFIITAPPGTSFGRIAFHRDGRARCVEMFAVWGLFVAVCGLFVVSALAAGMLFIAGRKAKRGPPIEAKAESRLIQPFEVIKEENTSRETFEGQEESITARGSFEAREPSIRRGLDDIGPKGLGDNGPRGLDDNGPYAPRTPRAWSRGVVPPFPVVPVSRPQSKASVSDDEARLARRSTRRSVRKSELDHLEKELYTKGFSNGEYSPSIYGDDDLPGSPEHEHPPRAAAKPGRTAGVPRLEIWDPRDTDAHLKASEGQEFANVPITPAGRSSFRKSLRRSLLPVPLMVGQSAEPRPTTPTNAKSPTATGWWGALGGVFSRPNAPNDSSNVV</sequence>
<evidence type="ECO:0000256" key="1">
    <source>
        <dbReference type="SAM" id="MobiDB-lite"/>
    </source>
</evidence>
<evidence type="ECO:0000313" key="3">
    <source>
        <dbReference type="EMBL" id="KAK4116149.1"/>
    </source>
</evidence>
<evidence type="ECO:0000313" key="4">
    <source>
        <dbReference type="Proteomes" id="UP001302812"/>
    </source>
</evidence>
<accession>A0AAN6TKM0</accession>
<feature type="region of interest" description="Disordered" evidence="1">
    <location>
        <begin position="322"/>
        <end position="355"/>
    </location>
</feature>
<dbReference type="Proteomes" id="UP001302812">
    <property type="component" value="Unassembled WGS sequence"/>
</dbReference>
<name>A0AAN6TKM0_9PEZI</name>
<feature type="compositionally biased region" description="Polar residues" evidence="1">
    <location>
        <begin position="442"/>
        <end position="451"/>
    </location>
</feature>
<feature type="compositionally biased region" description="Basic and acidic residues" evidence="1">
    <location>
        <begin position="224"/>
        <end position="239"/>
    </location>
</feature>
<comment type="caution">
    <text evidence="3">The sequence shown here is derived from an EMBL/GenBank/DDBJ whole genome shotgun (WGS) entry which is preliminary data.</text>
</comment>
<feature type="region of interest" description="Disordered" evidence="1">
    <location>
        <begin position="206"/>
        <end position="307"/>
    </location>
</feature>
<reference evidence="3" key="2">
    <citation type="submission" date="2023-05" db="EMBL/GenBank/DDBJ databases">
        <authorList>
            <consortium name="Lawrence Berkeley National Laboratory"/>
            <person name="Steindorff A."/>
            <person name="Hensen N."/>
            <person name="Bonometti L."/>
            <person name="Westerberg I."/>
            <person name="Brannstrom I.O."/>
            <person name="Guillou S."/>
            <person name="Cros-Aarteil S."/>
            <person name="Calhoun S."/>
            <person name="Haridas S."/>
            <person name="Kuo A."/>
            <person name="Mondo S."/>
            <person name="Pangilinan J."/>
            <person name="Riley R."/>
            <person name="Labutti K."/>
            <person name="Andreopoulos B."/>
            <person name="Lipzen A."/>
            <person name="Chen C."/>
            <person name="Yanf M."/>
            <person name="Daum C."/>
            <person name="Ng V."/>
            <person name="Clum A."/>
            <person name="Ohm R."/>
            <person name="Martin F."/>
            <person name="Silar P."/>
            <person name="Natvig D."/>
            <person name="Lalanne C."/>
            <person name="Gautier V."/>
            <person name="Ament-Velasquez S.L."/>
            <person name="Kruys A."/>
            <person name="Hutchinson M.I."/>
            <person name="Powell A.J."/>
            <person name="Barry K."/>
            <person name="Miller A.N."/>
            <person name="Grigoriev I.V."/>
            <person name="Debuchy R."/>
            <person name="Gladieux P."/>
            <person name="Thoren M.H."/>
            <person name="Johannesson H."/>
        </authorList>
    </citation>
    <scope>NUCLEOTIDE SEQUENCE</scope>
    <source>
        <strain evidence="3">CBS 508.74</strain>
    </source>
</reference>
<dbReference type="AlphaFoldDB" id="A0AAN6TKM0"/>
<dbReference type="GeneID" id="89943131"/>
<feature type="transmembrane region" description="Helical" evidence="2">
    <location>
        <begin position="150"/>
        <end position="176"/>
    </location>
</feature>
<reference evidence="3" key="1">
    <citation type="journal article" date="2023" name="Mol. Phylogenet. Evol.">
        <title>Genome-scale phylogeny and comparative genomics of the fungal order Sordariales.</title>
        <authorList>
            <person name="Hensen N."/>
            <person name="Bonometti L."/>
            <person name="Westerberg I."/>
            <person name="Brannstrom I.O."/>
            <person name="Guillou S."/>
            <person name="Cros-Aarteil S."/>
            <person name="Calhoun S."/>
            <person name="Haridas S."/>
            <person name="Kuo A."/>
            <person name="Mondo S."/>
            <person name="Pangilinan J."/>
            <person name="Riley R."/>
            <person name="LaButti K."/>
            <person name="Andreopoulos B."/>
            <person name="Lipzen A."/>
            <person name="Chen C."/>
            <person name="Yan M."/>
            <person name="Daum C."/>
            <person name="Ng V."/>
            <person name="Clum A."/>
            <person name="Steindorff A."/>
            <person name="Ohm R.A."/>
            <person name="Martin F."/>
            <person name="Silar P."/>
            <person name="Natvig D.O."/>
            <person name="Lalanne C."/>
            <person name="Gautier V."/>
            <person name="Ament-Velasquez S.L."/>
            <person name="Kruys A."/>
            <person name="Hutchinson M.I."/>
            <person name="Powell A.J."/>
            <person name="Barry K."/>
            <person name="Miller A.N."/>
            <person name="Grigoriev I.V."/>
            <person name="Debuchy R."/>
            <person name="Gladieux P."/>
            <person name="Hiltunen Thoren M."/>
            <person name="Johannesson H."/>
        </authorList>
    </citation>
    <scope>NUCLEOTIDE SEQUENCE</scope>
    <source>
        <strain evidence="3">CBS 508.74</strain>
    </source>
</reference>
<evidence type="ECO:0000256" key="2">
    <source>
        <dbReference type="SAM" id="Phobius"/>
    </source>
</evidence>
<dbReference type="EMBL" id="MU853333">
    <property type="protein sequence ID" value="KAK4116149.1"/>
    <property type="molecule type" value="Genomic_DNA"/>
</dbReference>
<keyword evidence="4" id="KW-1185">Reference proteome</keyword>
<keyword evidence="2" id="KW-1133">Transmembrane helix</keyword>
<feature type="region of interest" description="Disordered" evidence="1">
    <location>
        <begin position="408"/>
        <end position="451"/>
    </location>
</feature>
<proteinExistence type="predicted"/>